<dbReference type="NCBIfam" id="TIGR02602">
    <property type="entry name" value="8TM_EpsH"/>
    <property type="match status" value="1"/>
</dbReference>
<keyword evidence="4 8" id="KW-0812">Transmembrane</keyword>
<feature type="transmembrane region" description="Helical" evidence="8">
    <location>
        <begin position="255"/>
        <end position="273"/>
    </location>
</feature>
<accession>J2IAT9</accession>
<feature type="transmembrane region" description="Helical" evidence="8">
    <location>
        <begin position="12"/>
        <end position="35"/>
    </location>
</feature>
<dbReference type="GO" id="GO:0008233">
    <property type="term" value="F:peptidase activity"/>
    <property type="evidence" value="ECO:0007669"/>
    <property type="project" value="UniProtKB-KW"/>
</dbReference>
<evidence type="ECO:0000256" key="6">
    <source>
        <dbReference type="ARBA" id="ARBA00022989"/>
    </source>
</evidence>
<sequence length="485" mass="55483">MPLSTPLTQQRPILPFTLLLTSLTALYLLVFWPTLQSMELIWRHSETYMHGYLIAPISLWLLYRQRQQLSRLQPEPTVLPAILALPLLLIWLLAYSININFVSQFAAVFYLQLLIWSLLGHRFMRYCWFPIGFLIFLVPFGEAANPVLQQITADLVVAMLQLINMPVYRDGLYLHTASAVFEVAVACSGLNFLLSSLVLSCLFAYLHYHRLYKAVLFIALVLLLSILANGIRAFLLVVIGEKSQMAYGFGADHYYYGWLVFFIVMFCSFWLGAKFSDDNPAQVAEVPVATSHSFKLAAIALVLPLSLAGLLSKTLPAVATPETAARLFSSVPPPETRAPWGIQFYDGLSRDHWQSAEGIEFFYATYANRQQQGDLITWHNTLFNLEHWSIRHARREGTLLQSYGVLELVNPQGQVREVQFWYQLGSYQTNSRVMFKLLQLKFLWLQRHEAAEVFAVSSMQPEPLSRQQQLEQARHTLQQTIANER</sequence>
<dbReference type="EMBL" id="ALAB01000039">
    <property type="protein sequence ID" value="EJI84222.1"/>
    <property type="molecule type" value="Genomic_DNA"/>
</dbReference>
<feature type="transmembrane region" description="Helical" evidence="8">
    <location>
        <begin position="47"/>
        <end position="64"/>
    </location>
</feature>
<keyword evidence="5" id="KW-0378">Hydrolase</keyword>
<dbReference type="Proteomes" id="UP000012043">
    <property type="component" value="Unassembled WGS sequence"/>
</dbReference>
<keyword evidence="10" id="KW-1185">Reference proteome</keyword>
<keyword evidence="7 8" id="KW-0472">Membrane</keyword>
<evidence type="ECO:0000313" key="9">
    <source>
        <dbReference type="EMBL" id="EJI84222.1"/>
    </source>
</evidence>
<evidence type="ECO:0000256" key="5">
    <source>
        <dbReference type="ARBA" id="ARBA00022801"/>
    </source>
</evidence>
<evidence type="ECO:0000256" key="4">
    <source>
        <dbReference type="ARBA" id="ARBA00022692"/>
    </source>
</evidence>
<dbReference type="InterPro" id="IPR017540">
    <property type="entry name" value="Exosortase-1"/>
</dbReference>
<dbReference type="GO" id="GO:0006508">
    <property type="term" value="P:proteolysis"/>
    <property type="evidence" value="ECO:0007669"/>
    <property type="project" value="UniProtKB-KW"/>
</dbReference>
<evidence type="ECO:0000256" key="8">
    <source>
        <dbReference type="SAM" id="Phobius"/>
    </source>
</evidence>
<dbReference type="InterPro" id="IPR013426">
    <property type="entry name" value="EpsH-like"/>
</dbReference>
<protein>
    <submittedName>
        <fullName evidence="9">Uncharacterized protein</fullName>
    </submittedName>
</protein>
<dbReference type="NCBIfam" id="TIGR03109">
    <property type="entry name" value="exosort_XrtA"/>
    <property type="match status" value="1"/>
</dbReference>
<comment type="subcellular location">
    <subcellularLocation>
        <location evidence="1">Cell membrane</location>
        <topology evidence="1">Multi-pass membrane protein</topology>
    </subcellularLocation>
</comment>
<dbReference type="NCBIfam" id="TIGR04178">
    <property type="entry name" value="exo_archaeo"/>
    <property type="match status" value="1"/>
</dbReference>
<feature type="transmembrane region" description="Helical" evidence="8">
    <location>
        <begin position="101"/>
        <end position="119"/>
    </location>
</feature>
<evidence type="ECO:0000256" key="7">
    <source>
        <dbReference type="ARBA" id="ARBA00023136"/>
    </source>
</evidence>
<comment type="caution">
    <text evidence="9">The sequence shown here is derived from an EMBL/GenBank/DDBJ whole genome shotgun (WGS) entry which is preliminary data.</text>
</comment>
<dbReference type="InterPro" id="IPR026392">
    <property type="entry name" value="Exo/Archaeosortase_dom"/>
</dbReference>
<evidence type="ECO:0000256" key="2">
    <source>
        <dbReference type="ARBA" id="ARBA00022475"/>
    </source>
</evidence>
<keyword evidence="6 8" id="KW-1133">Transmembrane helix</keyword>
<dbReference type="Pfam" id="PF09721">
    <property type="entry name" value="Exosortase_EpsH"/>
    <property type="match status" value="1"/>
</dbReference>
<proteinExistence type="predicted"/>
<feature type="transmembrane region" description="Helical" evidence="8">
    <location>
        <begin position="126"/>
        <end position="141"/>
    </location>
</feature>
<reference evidence="9 10" key="1">
    <citation type="journal article" date="2012" name="J. Bacteriol.">
        <title>Genome Sequence of Pectin-Degrading Alishewanella aestuarii Strain B11T, Isolated from Tidal Flat Sediment.</title>
        <authorList>
            <person name="Jung J."/>
            <person name="Choi S."/>
            <person name="Chun J."/>
            <person name="Park W."/>
        </authorList>
    </citation>
    <scope>NUCLEOTIDE SEQUENCE [LARGE SCALE GENOMIC DNA]</scope>
    <source>
        <strain evidence="9 10">B11</strain>
    </source>
</reference>
<feature type="transmembrane region" description="Helical" evidence="8">
    <location>
        <begin position="76"/>
        <end position="95"/>
    </location>
</feature>
<evidence type="ECO:0000256" key="3">
    <source>
        <dbReference type="ARBA" id="ARBA00022670"/>
    </source>
</evidence>
<evidence type="ECO:0000313" key="10">
    <source>
        <dbReference type="Proteomes" id="UP000012043"/>
    </source>
</evidence>
<dbReference type="GO" id="GO:0005886">
    <property type="term" value="C:plasma membrane"/>
    <property type="evidence" value="ECO:0007669"/>
    <property type="project" value="UniProtKB-SubCell"/>
</dbReference>
<dbReference type="PATRIC" id="fig|1197174.4.peg.2988"/>
<gene>
    <name evidence="9" type="ORF">AEST_30560</name>
</gene>
<dbReference type="InterPro" id="IPR019127">
    <property type="entry name" value="Exosortase"/>
</dbReference>
<feature type="transmembrane region" description="Helical" evidence="8">
    <location>
        <begin position="214"/>
        <end position="235"/>
    </location>
</feature>
<feature type="transmembrane region" description="Helical" evidence="8">
    <location>
        <begin position="179"/>
        <end position="208"/>
    </location>
</feature>
<keyword evidence="2" id="KW-1003">Cell membrane</keyword>
<keyword evidence="3" id="KW-0645">Protease</keyword>
<name>J2IAT9_9ALTE</name>
<organism evidence="9 10">
    <name type="scientific">Alishewanella aestuarii B11</name>
    <dbReference type="NCBI Taxonomy" id="1197174"/>
    <lineage>
        <taxon>Bacteria</taxon>
        <taxon>Pseudomonadati</taxon>
        <taxon>Pseudomonadota</taxon>
        <taxon>Gammaproteobacteria</taxon>
        <taxon>Alteromonadales</taxon>
        <taxon>Alteromonadaceae</taxon>
        <taxon>Alishewanella</taxon>
    </lineage>
</organism>
<evidence type="ECO:0000256" key="1">
    <source>
        <dbReference type="ARBA" id="ARBA00004651"/>
    </source>
</evidence>
<dbReference type="AlphaFoldDB" id="J2IAT9"/>